<name>A0A518IVY5_9BACT</name>
<dbReference type="EMBL" id="CP036318">
    <property type="protein sequence ID" value="QDV57249.1"/>
    <property type="molecule type" value="Genomic_DNA"/>
</dbReference>
<gene>
    <name evidence="1" type="ORF">Mal33_32530</name>
</gene>
<evidence type="ECO:0000313" key="1">
    <source>
        <dbReference type="EMBL" id="QDV57249.1"/>
    </source>
</evidence>
<sequence length="144" mass="15985">MIVTGKALGSRRPLFADWSIPIPPDDANGDGDGGLTLRDLIERIVVQQVSLFRKRQHDRQFLRALTAAEISDAVDRGKVDLGGSEVPIQNVDEEQAIHNAIQAFEDGIYLVVIDEQEQNDLDKQIFLNAESRITFIRLTMLSGG</sequence>
<accession>A0A518IVY5</accession>
<dbReference type="RefSeq" id="WP_145286503.1">
    <property type="nucleotide sequence ID" value="NZ_CP036318.1"/>
</dbReference>
<proteinExistence type="predicted"/>
<keyword evidence="2" id="KW-1185">Reference proteome</keyword>
<dbReference type="Proteomes" id="UP000316770">
    <property type="component" value="Chromosome"/>
</dbReference>
<organism evidence="1 2">
    <name type="scientific">Rosistilla oblonga</name>
    <dbReference type="NCBI Taxonomy" id="2527990"/>
    <lineage>
        <taxon>Bacteria</taxon>
        <taxon>Pseudomonadati</taxon>
        <taxon>Planctomycetota</taxon>
        <taxon>Planctomycetia</taxon>
        <taxon>Pirellulales</taxon>
        <taxon>Pirellulaceae</taxon>
        <taxon>Rosistilla</taxon>
    </lineage>
</organism>
<evidence type="ECO:0000313" key="2">
    <source>
        <dbReference type="Proteomes" id="UP000316770"/>
    </source>
</evidence>
<dbReference type="AlphaFoldDB" id="A0A518IVY5"/>
<protein>
    <submittedName>
        <fullName evidence="1">Uncharacterized protein</fullName>
    </submittedName>
</protein>
<reference evidence="1 2" key="1">
    <citation type="submission" date="2019-02" db="EMBL/GenBank/DDBJ databases">
        <title>Deep-cultivation of Planctomycetes and their phenomic and genomic characterization uncovers novel biology.</title>
        <authorList>
            <person name="Wiegand S."/>
            <person name="Jogler M."/>
            <person name="Boedeker C."/>
            <person name="Pinto D."/>
            <person name="Vollmers J."/>
            <person name="Rivas-Marin E."/>
            <person name="Kohn T."/>
            <person name="Peeters S.H."/>
            <person name="Heuer A."/>
            <person name="Rast P."/>
            <person name="Oberbeckmann S."/>
            <person name="Bunk B."/>
            <person name="Jeske O."/>
            <person name="Meyerdierks A."/>
            <person name="Storesund J.E."/>
            <person name="Kallscheuer N."/>
            <person name="Luecker S."/>
            <person name="Lage O.M."/>
            <person name="Pohl T."/>
            <person name="Merkel B.J."/>
            <person name="Hornburger P."/>
            <person name="Mueller R.-W."/>
            <person name="Bruemmer F."/>
            <person name="Labrenz M."/>
            <person name="Spormann A.M."/>
            <person name="Op den Camp H."/>
            <person name="Overmann J."/>
            <person name="Amann R."/>
            <person name="Jetten M.S.M."/>
            <person name="Mascher T."/>
            <person name="Medema M.H."/>
            <person name="Devos D.P."/>
            <person name="Kaster A.-K."/>
            <person name="Ovreas L."/>
            <person name="Rohde M."/>
            <person name="Galperin M.Y."/>
            <person name="Jogler C."/>
        </authorList>
    </citation>
    <scope>NUCLEOTIDE SEQUENCE [LARGE SCALE GENOMIC DNA]</scope>
    <source>
        <strain evidence="1 2">Mal33</strain>
    </source>
</reference>